<dbReference type="EMBL" id="APND01000002">
    <property type="protein sequence ID" value="MES1929252.1"/>
    <property type="molecule type" value="Genomic_DNA"/>
</dbReference>
<name>A0ABV2B051_9GAMM</name>
<gene>
    <name evidence="1" type="ORF">SADO_08347</name>
</gene>
<dbReference type="Proteomes" id="UP001460888">
    <property type="component" value="Unassembled WGS sequence"/>
</dbReference>
<reference evidence="1 2" key="1">
    <citation type="submission" date="2013-03" db="EMBL/GenBank/DDBJ databases">
        <title>Salinisphaera dokdonensis CL-ES53 Genome Sequencing.</title>
        <authorList>
            <person name="Li C."/>
            <person name="Lai Q."/>
            <person name="Shao Z."/>
        </authorList>
    </citation>
    <scope>NUCLEOTIDE SEQUENCE [LARGE SCALE GENOMIC DNA]</scope>
    <source>
        <strain evidence="1 2">CL-ES53</strain>
    </source>
</reference>
<evidence type="ECO:0008006" key="3">
    <source>
        <dbReference type="Google" id="ProtNLM"/>
    </source>
</evidence>
<keyword evidence="2" id="KW-1185">Reference proteome</keyword>
<accession>A0ABV2B051</accession>
<evidence type="ECO:0000313" key="2">
    <source>
        <dbReference type="Proteomes" id="UP001460888"/>
    </source>
</evidence>
<evidence type="ECO:0000313" key="1">
    <source>
        <dbReference type="EMBL" id="MES1929252.1"/>
    </source>
</evidence>
<organism evidence="1 2">
    <name type="scientific">Salinisphaera dokdonensis CL-ES53</name>
    <dbReference type="NCBI Taxonomy" id="1304272"/>
    <lineage>
        <taxon>Bacteria</taxon>
        <taxon>Pseudomonadati</taxon>
        <taxon>Pseudomonadota</taxon>
        <taxon>Gammaproteobacteria</taxon>
        <taxon>Salinisphaerales</taxon>
        <taxon>Salinisphaeraceae</taxon>
        <taxon>Salinisphaera</taxon>
    </lineage>
</organism>
<protein>
    <recommendedName>
        <fullName evidence="3">NRDE family protein</fullName>
    </recommendedName>
</protein>
<comment type="caution">
    <text evidence="1">The sequence shown here is derived from an EMBL/GenBank/DDBJ whole genome shotgun (WGS) entry which is preliminary data.</text>
</comment>
<dbReference type="PANTHER" id="PTHR17985:SF8">
    <property type="entry name" value="TRANSPORT AND GOLGI ORGANIZATION PROTEIN 2 HOMOLOG"/>
    <property type="match status" value="1"/>
</dbReference>
<dbReference type="Pfam" id="PF05742">
    <property type="entry name" value="TANGO2"/>
    <property type="match status" value="1"/>
</dbReference>
<proteinExistence type="predicted"/>
<dbReference type="InterPro" id="IPR008551">
    <property type="entry name" value="TANGO2"/>
</dbReference>
<sequence>MCLIAFAWQAHADLDLVVAANRDEFHARPTQPAHWWSNPAGVFGGRDLEAGGAWCATDRYGRFAAVTNVREPASATPARSRGLLVRDYFAGTNDARAWAARMADEGPAFGPFNLLVGDCDSLWFVSNRGPVRHMALRPGVHAISNGHWGDHWPKTERAQARLRDMLDVDRFDDAALLELLADTDTAPVADLPDTGIGSARERFLSPLFIRSGLYGTRASTVIRRDRSGDTHFHESGFDAAAQTTHRVDEDWRISKEESP</sequence>
<dbReference type="RefSeq" id="WP_353110744.1">
    <property type="nucleotide sequence ID" value="NZ_APND01000002.1"/>
</dbReference>
<dbReference type="PANTHER" id="PTHR17985">
    <property type="entry name" value="SER/THR-RICH PROTEIN T10 IN DGCR REGION"/>
    <property type="match status" value="1"/>
</dbReference>